<organism evidence="4 5">
    <name type="scientific">Calocera viscosa (strain TUFC12733)</name>
    <dbReference type="NCBI Taxonomy" id="1330018"/>
    <lineage>
        <taxon>Eukaryota</taxon>
        <taxon>Fungi</taxon>
        <taxon>Dikarya</taxon>
        <taxon>Basidiomycota</taxon>
        <taxon>Agaricomycotina</taxon>
        <taxon>Dacrymycetes</taxon>
        <taxon>Dacrymycetales</taxon>
        <taxon>Dacrymycetaceae</taxon>
        <taxon>Calocera</taxon>
    </lineage>
</organism>
<evidence type="ECO:0000256" key="2">
    <source>
        <dbReference type="SAM" id="MobiDB-lite"/>
    </source>
</evidence>
<evidence type="ECO:0000256" key="1">
    <source>
        <dbReference type="PROSITE-ProRule" id="PRU10141"/>
    </source>
</evidence>
<dbReference type="AlphaFoldDB" id="A0A167L8C8"/>
<dbReference type="Gene3D" id="1.10.510.10">
    <property type="entry name" value="Transferase(Phosphotransferase) domain 1"/>
    <property type="match status" value="1"/>
</dbReference>
<dbReference type="SMART" id="SM00220">
    <property type="entry name" value="S_TKc"/>
    <property type="match status" value="1"/>
</dbReference>
<feature type="region of interest" description="Disordered" evidence="2">
    <location>
        <begin position="280"/>
        <end position="300"/>
    </location>
</feature>
<evidence type="ECO:0000259" key="3">
    <source>
        <dbReference type="PROSITE" id="PS50011"/>
    </source>
</evidence>
<sequence length="364" mass="40822">MPRRGRLGTGSMGDVWAVKLHYEGSMFDAALKESRVCGHVVNTNLKHEALILQALQHNRHIPRLYAYGRQKHFEYIAMEQCGPSLAQDKSRIMPVSEVFELALQLLDALEAIHHVGILHADVTPGNILLCPAKLGVPQRFVICDFSLSRSLATSARGGVNHLIGSMHWASVRSHQHQALGPGHDLEGLAYILLYVLKGWLPWKPIDDASVGELFTSEWATSGKPLQSIREKIGRTKEAWSGEMLSSGLPPVFGDLLDYARRLGPNDVPAYDMLRQRFQHDRTESQIEEDNPPTSGFPWGSKNITQDDPFITWEQIEVPSDSLTHFRLGNDWWQGELPAEIDLPNAFNYVLDSAWNLHVDVSWAA</sequence>
<keyword evidence="1" id="KW-0547">Nucleotide-binding</keyword>
<dbReference type="Proteomes" id="UP000076738">
    <property type="component" value="Unassembled WGS sequence"/>
</dbReference>
<dbReference type="PANTHER" id="PTHR11909">
    <property type="entry name" value="CASEIN KINASE-RELATED"/>
    <property type="match status" value="1"/>
</dbReference>
<proteinExistence type="predicted"/>
<dbReference type="GO" id="GO:0005524">
    <property type="term" value="F:ATP binding"/>
    <property type="evidence" value="ECO:0007669"/>
    <property type="project" value="UniProtKB-UniRule"/>
</dbReference>
<dbReference type="InterPro" id="IPR008266">
    <property type="entry name" value="Tyr_kinase_AS"/>
</dbReference>
<keyword evidence="1" id="KW-0067">ATP-binding</keyword>
<dbReference type="PROSITE" id="PS00107">
    <property type="entry name" value="PROTEIN_KINASE_ATP"/>
    <property type="match status" value="1"/>
</dbReference>
<gene>
    <name evidence="4" type="ORF">CALVIDRAFT_599219</name>
</gene>
<dbReference type="InterPro" id="IPR000719">
    <property type="entry name" value="Prot_kinase_dom"/>
</dbReference>
<dbReference type="GO" id="GO:0004672">
    <property type="term" value="F:protein kinase activity"/>
    <property type="evidence" value="ECO:0007669"/>
    <property type="project" value="InterPro"/>
</dbReference>
<keyword evidence="5" id="KW-1185">Reference proteome</keyword>
<dbReference type="InterPro" id="IPR017441">
    <property type="entry name" value="Protein_kinase_ATP_BS"/>
</dbReference>
<dbReference type="PROSITE" id="PS50011">
    <property type="entry name" value="PROTEIN_KINASE_DOM"/>
    <property type="match status" value="1"/>
</dbReference>
<accession>A0A167L8C8</accession>
<dbReference type="EMBL" id="KV417289">
    <property type="protein sequence ID" value="KZO95435.1"/>
    <property type="molecule type" value="Genomic_DNA"/>
</dbReference>
<evidence type="ECO:0000313" key="4">
    <source>
        <dbReference type="EMBL" id="KZO95435.1"/>
    </source>
</evidence>
<dbReference type="SUPFAM" id="SSF56112">
    <property type="entry name" value="Protein kinase-like (PK-like)"/>
    <property type="match status" value="1"/>
</dbReference>
<dbReference type="InterPro" id="IPR050235">
    <property type="entry name" value="CK1_Ser-Thr_kinase"/>
</dbReference>
<evidence type="ECO:0000313" key="5">
    <source>
        <dbReference type="Proteomes" id="UP000076738"/>
    </source>
</evidence>
<reference evidence="4 5" key="1">
    <citation type="journal article" date="2016" name="Mol. Biol. Evol.">
        <title>Comparative Genomics of Early-Diverging Mushroom-Forming Fungi Provides Insights into the Origins of Lignocellulose Decay Capabilities.</title>
        <authorList>
            <person name="Nagy L.G."/>
            <person name="Riley R."/>
            <person name="Tritt A."/>
            <person name="Adam C."/>
            <person name="Daum C."/>
            <person name="Floudas D."/>
            <person name="Sun H."/>
            <person name="Yadav J.S."/>
            <person name="Pangilinan J."/>
            <person name="Larsson K.H."/>
            <person name="Matsuura K."/>
            <person name="Barry K."/>
            <person name="Labutti K."/>
            <person name="Kuo R."/>
            <person name="Ohm R.A."/>
            <person name="Bhattacharya S.S."/>
            <person name="Shirouzu T."/>
            <person name="Yoshinaga Y."/>
            <person name="Martin F.M."/>
            <person name="Grigoriev I.V."/>
            <person name="Hibbett D.S."/>
        </authorList>
    </citation>
    <scope>NUCLEOTIDE SEQUENCE [LARGE SCALE GENOMIC DNA]</scope>
    <source>
        <strain evidence="4 5">TUFC12733</strain>
    </source>
</reference>
<protein>
    <submittedName>
        <fullName evidence="4">Kinase-like protein</fullName>
    </submittedName>
</protein>
<dbReference type="PROSITE" id="PS00109">
    <property type="entry name" value="PROTEIN_KINASE_TYR"/>
    <property type="match status" value="1"/>
</dbReference>
<feature type="domain" description="Protein kinase" evidence="3">
    <location>
        <begin position="1"/>
        <end position="282"/>
    </location>
</feature>
<name>A0A167L8C8_CALVF</name>
<feature type="binding site" evidence="1">
    <location>
        <position position="32"/>
    </location>
    <ligand>
        <name>ATP</name>
        <dbReference type="ChEBI" id="CHEBI:30616"/>
    </ligand>
</feature>
<dbReference type="Pfam" id="PF00069">
    <property type="entry name" value="Pkinase"/>
    <property type="match status" value="1"/>
</dbReference>
<keyword evidence="4" id="KW-0808">Transferase</keyword>
<keyword evidence="4" id="KW-0418">Kinase</keyword>
<dbReference type="OrthoDB" id="5579860at2759"/>
<dbReference type="STRING" id="1330018.A0A167L8C8"/>
<dbReference type="InterPro" id="IPR011009">
    <property type="entry name" value="Kinase-like_dom_sf"/>
</dbReference>